<dbReference type="PANTHER" id="PTHR36101">
    <property type="entry name" value="ATP SYNTHASE PROTEIN 8"/>
    <property type="match status" value="1"/>
</dbReference>
<evidence type="ECO:0000256" key="15">
    <source>
        <dbReference type="RuleBase" id="RU368038"/>
    </source>
</evidence>
<evidence type="ECO:0000256" key="8">
    <source>
        <dbReference type="ARBA" id="ARBA00022781"/>
    </source>
</evidence>
<dbReference type="EMBL" id="CBMH010002267">
    <property type="protein sequence ID" value="CDL73532.1"/>
    <property type="molecule type" value="Genomic_DNA"/>
</dbReference>
<evidence type="ECO:0000256" key="4">
    <source>
        <dbReference type="ARBA" id="ARBA00019651"/>
    </source>
</evidence>
<evidence type="ECO:0000256" key="2">
    <source>
        <dbReference type="ARBA" id="ARBA00008892"/>
    </source>
</evidence>
<accession>A0A060QN21</accession>
<evidence type="ECO:0000256" key="6">
    <source>
        <dbReference type="ARBA" id="ARBA00022547"/>
    </source>
</evidence>
<keyword evidence="9 15" id="KW-1133">Transmembrane helix</keyword>
<keyword evidence="5 15" id="KW-0813">Transport</keyword>
<evidence type="ECO:0000256" key="3">
    <source>
        <dbReference type="ARBA" id="ARBA00011291"/>
    </source>
</evidence>
<feature type="transmembrane region" description="Helical" evidence="15">
    <location>
        <begin position="30"/>
        <end position="47"/>
    </location>
</feature>
<dbReference type="PANTHER" id="PTHR36101:SF1">
    <property type="entry name" value="ATP SYNTHASE PROTEIN 8"/>
    <property type="match status" value="1"/>
</dbReference>
<evidence type="ECO:0000256" key="13">
    <source>
        <dbReference type="ARBA" id="ARBA00023310"/>
    </source>
</evidence>
<comment type="caution">
    <text evidence="16">The sequence shown here is derived from an EMBL/GenBank/DDBJ whole genome shotgun (WGS) entry which is preliminary data.</text>
</comment>
<evidence type="ECO:0000256" key="12">
    <source>
        <dbReference type="ARBA" id="ARBA00023136"/>
    </source>
</evidence>
<evidence type="ECO:0000256" key="14">
    <source>
        <dbReference type="ARBA" id="ARBA00024864"/>
    </source>
</evidence>
<dbReference type="AlphaFoldDB" id="A0A060QN21"/>
<protein>
    <recommendedName>
        <fullName evidence="4 15">ATP synthase protein 8</fullName>
    </recommendedName>
</protein>
<name>A0A060QN21_FUSCU</name>
<evidence type="ECO:0000256" key="1">
    <source>
        <dbReference type="ARBA" id="ARBA00004304"/>
    </source>
</evidence>
<keyword evidence="7 15" id="KW-0812">Transmembrane</keyword>
<comment type="subunit">
    <text evidence="3 15">F-type ATPases have 2 components, CF(1) - the catalytic core - and CF(0) - the membrane proton channel.</text>
</comment>
<comment type="subcellular location">
    <subcellularLocation>
        <location evidence="15">Mitochondrion inner membrane</location>
        <topology evidence="15">Single-pass membrane protein</topology>
    </subcellularLocation>
    <subcellularLocation>
        <location evidence="1">Mitochondrion membrane</location>
        <topology evidence="1">Single-pass membrane protein</topology>
    </subcellularLocation>
</comment>
<proteinExistence type="inferred from homology"/>
<dbReference type="GO" id="GO:0045259">
    <property type="term" value="C:proton-transporting ATP synthase complex"/>
    <property type="evidence" value="ECO:0007669"/>
    <property type="project" value="UniProtKB-KW"/>
</dbReference>
<evidence type="ECO:0000256" key="11">
    <source>
        <dbReference type="ARBA" id="ARBA00023128"/>
    </source>
</evidence>
<reference evidence="16" key="1">
    <citation type="submission" date="2013-05" db="EMBL/GenBank/DDBJ databases">
        <title>Draft genome sequences of six wheat associated Fusarium spp. isolates.</title>
        <authorList>
            <person name="Moolhuijzen P.M."/>
            <person name="Manners J.M."/>
            <person name="Wilcox S."/>
            <person name="Bellgard M.I."/>
            <person name="Gardiner D.M."/>
        </authorList>
    </citation>
    <scope>NUCLEOTIDE SEQUENCE</scope>
    <source>
        <strain evidence="16">CS7071</strain>
    </source>
</reference>
<dbReference type="GO" id="GO:0046933">
    <property type="term" value="F:proton-transporting ATP synthase activity, rotational mechanism"/>
    <property type="evidence" value="ECO:0007669"/>
    <property type="project" value="TreeGrafter"/>
</dbReference>
<keyword evidence="8 15" id="KW-0375">Hydrogen ion transport</keyword>
<keyword evidence="11 15" id="KW-0496">Mitochondrion</keyword>
<keyword evidence="12 15" id="KW-0472">Membrane</keyword>
<dbReference type="Pfam" id="PF05933">
    <property type="entry name" value="Fun_ATP-synt_8"/>
    <property type="match status" value="1"/>
</dbReference>
<keyword evidence="6 15" id="KW-0138">CF(0)</keyword>
<comment type="similarity">
    <text evidence="2 15">Belongs to the ATPase protein 8 family.</text>
</comment>
<dbReference type="GO" id="GO:0005743">
    <property type="term" value="C:mitochondrial inner membrane"/>
    <property type="evidence" value="ECO:0007669"/>
    <property type="project" value="UniProtKB-SubCell"/>
</dbReference>
<evidence type="ECO:0000256" key="10">
    <source>
        <dbReference type="ARBA" id="ARBA00023065"/>
    </source>
</evidence>
<comment type="function">
    <text evidence="14 15">Mitochondrial membrane ATP synthase (F(1)F(0) ATP synthase or Complex V) produces ATP from ADP in the presence of a proton gradient across the membrane which is generated by electron transport complexes of the respiratory chain. F-type ATPases consist of two structural domains, F(1) - containing the extramembraneous catalytic core and F(0) - containing the membrane proton channel, linked together by a central stalk and a peripheral stalk. During catalysis, ATP synthesis in the catalytic domain of F(1) is coupled via a rotary mechanism of the central stalk subunits to proton translocation. Part of the complex F(0) domain. Minor subunit located with subunit a in the membrane.</text>
</comment>
<sequence>MTRCARIIIIIIKINMPQLVPFYYMNEVVFAFAIIVFILYVLSKYILPRIVRLFLSRMFINKI</sequence>
<evidence type="ECO:0000256" key="5">
    <source>
        <dbReference type="ARBA" id="ARBA00022448"/>
    </source>
</evidence>
<keyword evidence="13 15" id="KW-0066">ATP synthesis</keyword>
<evidence type="ECO:0000313" key="16">
    <source>
        <dbReference type="EMBL" id="CDL73532.1"/>
    </source>
</evidence>
<gene>
    <name evidence="16" type="ORF">BN852_0127240</name>
</gene>
<evidence type="ECO:0000256" key="7">
    <source>
        <dbReference type="ARBA" id="ARBA00022692"/>
    </source>
</evidence>
<evidence type="ECO:0000256" key="9">
    <source>
        <dbReference type="ARBA" id="ARBA00022989"/>
    </source>
</evidence>
<organism evidence="16">
    <name type="scientific">Fusarium culmorum CS7071</name>
    <dbReference type="NCBI Taxonomy" id="1318462"/>
    <lineage>
        <taxon>Eukaryota</taxon>
        <taxon>Fungi</taxon>
        <taxon>Dikarya</taxon>
        <taxon>Ascomycota</taxon>
        <taxon>Pezizomycotina</taxon>
        <taxon>Sordariomycetes</taxon>
        <taxon>Hypocreomycetidae</taxon>
        <taxon>Hypocreales</taxon>
        <taxon>Nectriaceae</taxon>
        <taxon>Fusarium</taxon>
    </lineage>
</organism>
<dbReference type="InterPro" id="IPR009230">
    <property type="entry name" value="ATP_synth_su8_fun"/>
</dbReference>
<keyword evidence="10 15" id="KW-0406">Ion transport</keyword>